<organism evidence="3 4">
    <name type="scientific">Methermicoccus shengliensis</name>
    <dbReference type="NCBI Taxonomy" id="660064"/>
    <lineage>
        <taxon>Archaea</taxon>
        <taxon>Methanobacteriati</taxon>
        <taxon>Methanobacteriota</taxon>
        <taxon>Stenosarchaea group</taxon>
        <taxon>Methanomicrobia</taxon>
        <taxon>Methanosarcinales</taxon>
        <taxon>Methermicoccaceae</taxon>
        <taxon>Methermicoccus</taxon>
    </lineage>
</organism>
<name>A0A832RTL7_9EURY</name>
<comment type="similarity">
    <text evidence="1">Belongs to the UPF0288 family.</text>
</comment>
<dbReference type="InterPro" id="IPR058492">
    <property type="entry name" value="DUF8179"/>
</dbReference>
<dbReference type="PIRSF" id="PIRSF005852">
    <property type="entry name" value="UCP005852"/>
    <property type="match status" value="1"/>
</dbReference>
<accession>A0A832RTL7</accession>
<gene>
    <name evidence="3" type="ORF">HA299_05185</name>
</gene>
<evidence type="ECO:0000256" key="1">
    <source>
        <dbReference type="HAMAP-Rule" id="MF_01089"/>
    </source>
</evidence>
<dbReference type="Proteomes" id="UP000600363">
    <property type="component" value="Unassembled WGS sequence"/>
</dbReference>
<dbReference type="NCBIfam" id="TIGR03268">
    <property type="entry name" value="methan_mark_3"/>
    <property type="match status" value="1"/>
</dbReference>
<dbReference type="Pfam" id="PF26548">
    <property type="entry name" value="DUF8179"/>
    <property type="match status" value="1"/>
</dbReference>
<evidence type="ECO:0000313" key="3">
    <source>
        <dbReference type="EMBL" id="HIH69985.1"/>
    </source>
</evidence>
<dbReference type="HAMAP" id="MF_01089">
    <property type="entry name" value="UPF0288"/>
    <property type="match status" value="1"/>
</dbReference>
<protein>
    <recommendedName>
        <fullName evidence="1">UPF0288 protein HA299_05185</fullName>
    </recommendedName>
</protein>
<dbReference type="RefSeq" id="WP_042686103.1">
    <property type="nucleotide sequence ID" value="NZ_DUIH01000017.1"/>
</dbReference>
<evidence type="ECO:0000313" key="4">
    <source>
        <dbReference type="Proteomes" id="UP000600363"/>
    </source>
</evidence>
<sequence length="508" mass="55744">MGECSVEHTITLDGEQVTVPEGATIADVLEQYGINHIEGTKVGLLRSTSSEELRTDRFVLHTTKGEVELRADAPVASTLMGFEGSAVRWNDGKSLVFGYRPVDIEPSRNERRYEGGEVFFATSGFDAEKGMLAFSLRRHSAAYGGSEEGGFGRVIRGAHVLPKLEEGDVLLSVKPVLEVRRAKDFLLTENLSQEVPEGAMLLTGVSISLLKEAPVGAEHVLAALEGHVLTVDVCTNSFVSYDGLQGEVCPFEHLAARRRGAVSVRTEGFGIGRIYISKQDRASSWMHSVVGEVKSGMELLDFASQGDAFTVRLEPERLSVYGRTFVEAERLAGRRGVVLERDGYIEDDGIIVDQNPHTTIEVVEGGKVRALGVPPSKVLDVHLYRQEAPKSIKYLSRALGMAYRPIGEMSVVFTYENTILMKPESTPDLELIPEHTPTDVVEAGEIGLTNQAAKRKGIFGIKLVDDTKYGPTGEKFHATNIVARVSREQLHKLHGLRQGDVLYIREEK</sequence>
<comment type="caution">
    <text evidence="3">The sequence shown here is derived from an EMBL/GenBank/DDBJ whole genome shotgun (WGS) entry which is preliminary data.</text>
</comment>
<dbReference type="AlphaFoldDB" id="A0A832RTL7"/>
<reference evidence="3" key="1">
    <citation type="journal article" date="2020" name="bioRxiv">
        <title>A rank-normalized archaeal taxonomy based on genome phylogeny resolves widespread incomplete and uneven classifications.</title>
        <authorList>
            <person name="Rinke C."/>
            <person name="Chuvochina M."/>
            <person name="Mussig A.J."/>
            <person name="Chaumeil P.-A."/>
            <person name="Waite D.W."/>
            <person name="Whitman W.B."/>
            <person name="Parks D.H."/>
            <person name="Hugenholtz P."/>
        </authorList>
    </citation>
    <scope>NUCLEOTIDE SEQUENCE</scope>
    <source>
        <strain evidence="3">UBA12518</strain>
    </source>
</reference>
<dbReference type="InterPro" id="IPR016466">
    <property type="entry name" value="Methan_mark_3"/>
</dbReference>
<evidence type="ECO:0000259" key="2">
    <source>
        <dbReference type="Pfam" id="PF26548"/>
    </source>
</evidence>
<feature type="domain" description="Putative peptidyl-prolyl cis-trans isomerase" evidence="2">
    <location>
        <begin position="380"/>
        <end position="507"/>
    </location>
</feature>
<proteinExistence type="inferred from homology"/>
<dbReference type="EMBL" id="DUIH01000017">
    <property type="protein sequence ID" value="HIH69985.1"/>
    <property type="molecule type" value="Genomic_DNA"/>
</dbReference>